<dbReference type="InterPro" id="IPR011992">
    <property type="entry name" value="EF-hand-dom_pair"/>
</dbReference>
<dbReference type="AlphaFoldDB" id="A0A093KXJ9"/>
<dbReference type="InterPro" id="IPR013787">
    <property type="entry name" value="S100_Ca-bd_sub"/>
</dbReference>
<evidence type="ECO:0000256" key="2">
    <source>
        <dbReference type="ARBA" id="ARBA00004496"/>
    </source>
</evidence>
<dbReference type="GO" id="GO:0048306">
    <property type="term" value="F:calcium-dependent protein binding"/>
    <property type="evidence" value="ECO:0007669"/>
    <property type="project" value="TreeGrafter"/>
</dbReference>
<feature type="domain" description="S100/CaBP-9k-type calcium binding subdomain" evidence="8">
    <location>
        <begin position="5"/>
        <end position="47"/>
    </location>
</feature>
<organism evidence="9 10">
    <name type="scientific">Eurypyga helias</name>
    <name type="common">Sunbittern</name>
    <name type="synonym">Ardea helias</name>
    <dbReference type="NCBI Taxonomy" id="54383"/>
    <lineage>
        <taxon>Eukaryota</taxon>
        <taxon>Metazoa</taxon>
        <taxon>Chordata</taxon>
        <taxon>Craniata</taxon>
        <taxon>Vertebrata</taxon>
        <taxon>Euteleostomi</taxon>
        <taxon>Archelosauria</taxon>
        <taxon>Archosauria</taxon>
        <taxon>Dinosauria</taxon>
        <taxon>Saurischia</taxon>
        <taxon>Theropoda</taxon>
        <taxon>Coelurosauria</taxon>
        <taxon>Aves</taxon>
        <taxon>Neognathae</taxon>
        <taxon>Neoaves</taxon>
        <taxon>Phaethontimorphae</taxon>
        <taxon>Eurypygiformes</taxon>
        <taxon>Eurypygidae</taxon>
        <taxon>Eurypyga</taxon>
    </lineage>
</organism>
<feature type="non-terminal residue" evidence="9">
    <location>
        <position position="97"/>
    </location>
</feature>
<evidence type="ECO:0000256" key="3">
    <source>
        <dbReference type="ARBA" id="ARBA00004613"/>
    </source>
</evidence>
<accession>A0A093KXJ9</accession>
<dbReference type="GO" id="GO:0046914">
    <property type="term" value="F:transition metal ion binding"/>
    <property type="evidence" value="ECO:0007669"/>
    <property type="project" value="InterPro"/>
</dbReference>
<evidence type="ECO:0000256" key="7">
    <source>
        <dbReference type="ARBA" id="ARBA00023242"/>
    </source>
</evidence>
<keyword evidence="4" id="KW-0963">Cytoplasm</keyword>
<comment type="subcellular location">
    <subcellularLocation>
        <location evidence="2">Cytoplasm</location>
    </subcellularLocation>
    <subcellularLocation>
        <location evidence="1">Nucleus</location>
    </subcellularLocation>
    <subcellularLocation>
        <location evidence="3">Secreted</location>
    </subcellularLocation>
</comment>
<dbReference type="GO" id="GO:0005634">
    <property type="term" value="C:nucleus"/>
    <property type="evidence" value="ECO:0007669"/>
    <property type="project" value="UniProtKB-SubCell"/>
</dbReference>
<keyword evidence="5" id="KW-0964">Secreted</keyword>
<evidence type="ECO:0000256" key="1">
    <source>
        <dbReference type="ARBA" id="ARBA00004123"/>
    </source>
</evidence>
<reference evidence="9 10" key="1">
    <citation type="submission" date="2014-04" db="EMBL/GenBank/DDBJ databases">
        <title>Genome evolution of avian class.</title>
        <authorList>
            <person name="Zhang G."/>
            <person name="Li C."/>
        </authorList>
    </citation>
    <scope>NUCLEOTIDE SEQUENCE [LARGE SCALE GENOMIC DNA]</scope>
    <source>
        <strain evidence="9">BGI_N326</strain>
    </source>
</reference>
<evidence type="ECO:0000313" key="10">
    <source>
        <dbReference type="Proteomes" id="UP000054232"/>
    </source>
</evidence>
<dbReference type="SMART" id="SM01394">
    <property type="entry name" value="S_100"/>
    <property type="match status" value="1"/>
</dbReference>
<keyword evidence="7" id="KW-0539">Nucleus</keyword>
<evidence type="ECO:0000256" key="4">
    <source>
        <dbReference type="ARBA" id="ARBA00022490"/>
    </source>
</evidence>
<keyword evidence="10" id="KW-1185">Reference proteome</keyword>
<evidence type="ECO:0000256" key="6">
    <source>
        <dbReference type="ARBA" id="ARBA00022990"/>
    </source>
</evidence>
<dbReference type="Proteomes" id="UP000054232">
    <property type="component" value="Unassembled WGS sequence"/>
</dbReference>
<evidence type="ECO:0000259" key="8">
    <source>
        <dbReference type="SMART" id="SM01394"/>
    </source>
</evidence>
<dbReference type="Gene3D" id="1.10.238.10">
    <property type="entry name" value="EF-hand"/>
    <property type="match status" value="1"/>
</dbReference>
<gene>
    <name evidence="9" type="ORF">N326_05672</name>
</gene>
<dbReference type="GO" id="GO:0005737">
    <property type="term" value="C:cytoplasm"/>
    <property type="evidence" value="ECO:0007669"/>
    <property type="project" value="UniProtKB-SubCell"/>
</dbReference>
<dbReference type="CDD" id="cd00213">
    <property type="entry name" value="S-100"/>
    <property type="match status" value="1"/>
</dbReference>
<name>A0A093KXJ9_EURHL</name>
<dbReference type="PANTHER" id="PTHR11639:SF51">
    <property type="entry name" value="PROTEIN S100-A4"/>
    <property type="match status" value="1"/>
</dbReference>
<keyword evidence="6" id="KW-0007">Acetylation</keyword>
<dbReference type="GO" id="GO:0005509">
    <property type="term" value="F:calcium ion binding"/>
    <property type="evidence" value="ECO:0007669"/>
    <property type="project" value="TreeGrafter"/>
</dbReference>
<dbReference type="PANTHER" id="PTHR11639">
    <property type="entry name" value="S100 CALCIUM-BINDING PROTEIN"/>
    <property type="match status" value="1"/>
</dbReference>
<dbReference type="InterPro" id="IPR034325">
    <property type="entry name" value="S-100_dom"/>
</dbReference>
<dbReference type="Pfam" id="PF01023">
    <property type="entry name" value="S_100"/>
    <property type="match status" value="1"/>
</dbReference>
<dbReference type="EMBL" id="KK562069">
    <property type="protein sequence ID" value="KFW02026.1"/>
    <property type="molecule type" value="Genomic_DNA"/>
</dbReference>
<protein>
    <submittedName>
        <fullName evidence="9">Protein S100-A4</fullName>
    </submittedName>
</protein>
<dbReference type="SUPFAM" id="SSF47473">
    <property type="entry name" value="EF-hand"/>
    <property type="match status" value="1"/>
</dbReference>
<dbReference type="GO" id="GO:0005576">
    <property type="term" value="C:extracellular region"/>
    <property type="evidence" value="ECO:0007669"/>
    <property type="project" value="UniProtKB-SubCell"/>
</dbReference>
<sequence length="97" mass="10873">MACPLEQVLAVVVTTFRKYSGKGGGKCKLSKVELKDLLMKELPSFNFSSQTSEASLQQLRGHLDSNSDSEVDFQEYVTFLACMAMMRKDLSQDCPKR</sequence>
<proteinExistence type="predicted"/>
<evidence type="ECO:0000313" key="9">
    <source>
        <dbReference type="EMBL" id="KFW02026.1"/>
    </source>
</evidence>
<evidence type="ECO:0000256" key="5">
    <source>
        <dbReference type="ARBA" id="ARBA00022525"/>
    </source>
</evidence>